<evidence type="ECO:0000256" key="4">
    <source>
        <dbReference type="ARBA" id="ARBA00022448"/>
    </source>
</evidence>
<keyword evidence="14" id="KW-0732">Signal</keyword>
<comment type="function">
    <text evidence="1">Efflux system for nickel and cobalt.</text>
</comment>
<keyword evidence="17" id="KW-1185">Reference proteome</keyword>
<keyword evidence="6" id="KW-0533">Nickel</keyword>
<dbReference type="Pfam" id="PF03824">
    <property type="entry name" value="NicO"/>
    <property type="match status" value="1"/>
</dbReference>
<dbReference type="Proteomes" id="UP000018731">
    <property type="component" value="Unassembled WGS sequence"/>
</dbReference>
<keyword evidence="9" id="KW-0406">Ion transport</keyword>
<dbReference type="GO" id="GO:0010045">
    <property type="term" value="P:response to nickel cation"/>
    <property type="evidence" value="ECO:0007669"/>
    <property type="project" value="TreeGrafter"/>
</dbReference>
<dbReference type="HOGENOM" id="CLU_573339_0_0_7"/>
<evidence type="ECO:0000256" key="2">
    <source>
        <dbReference type="ARBA" id="ARBA00004651"/>
    </source>
</evidence>
<feature type="signal peptide" evidence="14">
    <location>
        <begin position="1"/>
        <end position="19"/>
    </location>
</feature>
<feature type="transmembrane region" description="Helical" evidence="13">
    <location>
        <begin position="423"/>
        <end position="446"/>
    </location>
</feature>
<dbReference type="GO" id="GO:0005886">
    <property type="term" value="C:plasma membrane"/>
    <property type="evidence" value="ECO:0007669"/>
    <property type="project" value="UniProtKB-SubCell"/>
</dbReference>
<feature type="transmembrane region" description="Helical" evidence="13">
    <location>
        <begin position="302"/>
        <end position="324"/>
    </location>
</feature>
<evidence type="ECO:0000256" key="3">
    <source>
        <dbReference type="ARBA" id="ARBA00022426"/>
    </source>
</evidence>
<evidence type="ECO:0000259" key="15">
    <source>
        <dbReference type="PROSITE" id="PS50222"/>
    </source>
</evidence>
<evidence type="ECO:0000313" key="16">
    <source>
        <dbReference type="EMBL" id="ETD25048.1"/>
    </source>
</evidence>
<dbReference type="EMBL" id="AZJI01000001">
    <property type="protein sequence ID" value="ETD25048.1"/>
    <property type="molecule type" value="Genomic_DNA"/>
</dbReference>
<evidence type="ECO:0000256" key="7">
    <source>
        <dbReference type="ARBA" id="ARBA00022692"/>
    </source>
</evidence>
<dbReference type="PROSITE" id="PS50222">
    <property type="entry name" value="EF_HAND_2"/>
    <property type="match status" value="1"/>
</dbReference>
<feature type="transmembrane region" description="Helical" evidence="13">
    <location>
        <begin position="336"/>
        <end position="357"/>
    </location>
</feature>
<keyword evidence="7 13" id="KW-0812">Transmembrane</keyword>
<dbReference type="GO" id="GO:0046583">
    <property type="term" value="F:monoatomic cation efflux transmembrane transporter activity"/>
    <property type="evidence" value="ECO:0007669"/>
    <property type="project" value="TreeGrafter"/>
</dbReference>
<keyword evidence="5" id="KW-1003">Cell membrane</keyword>
<keyword evidence="4 13" id="KW-0813">Transport</keyword>
<keyword evidence="10" id="KW-0921">Nickel transport</keyword>
<feature type="chain" id="PRO_5004767496" description="Nickel/cobalt efflux system" evidence="14">
    <location>
        <begin position="20"/>
        <end position="486"/>
    </location>
</feature>
<accession>V8CCB9</accession>
<evidence type="ECO:0000256" key="1">
    <source>
        <dbReference type="ARBA" id="ARBA00002510"/>
    </source>
</evidence>
<evidence type="ECO:0000313" key="17">
    <source>
        <dbReference type="Proteomes" id="UP000018731"/>
    </source>
</evidence>
<dbReference type="OrthoDB" id="9812956at2"/>
<comment type="similarity">
    <text evidence="13">Belongs to the NiCoT transporter (TC 2.A.52) family.</text>
</comment>
<evidence type="ECO:0000256" key="14">
    <source>
        <dbReference type="SAM" id="SignalP"/>
    </source>
</evidence>
<dbReference type="GO" id="GO:0005509">
    <property type="term" value="F:calcium ion binding"/>
    <property type="evidence" value="ECO:0007669"/>
    <property type="project" value="InterPro"/>
</dbReference>
<keyword evidence="12" id="KW-0170">Cobalt</keyword>
<evidence type="ECO:0000256" key="9">
    <source>
        <dbReference type="ARBA" id="ARBA00023065"/>
    </source>
</evidence>
<dbReference type="PROSITE" id="PS00018">
    <property type="entry name" value="EF_HAND_1"/>
    <property type="match status" value="1"/>
</dbReference>
<dbReference type="STRING" id="1357400.HMPREF2086_00383"/>
<protein>
    <recommendedName>
        <fullName evidence="13">Nickel/cobalt efflux system</fullName>
    </recommendedName>
</protein>
<keyword evidence="11 13" id="KW-0472">Membrane</keyword>
<name>V8CCB9_9HELI</name>
<sequence>MWRFIFCFGLAISKIYSCALCMAYIPNVVVNVISIDFDETSKGGKKPNAIVAFEWEFEKEFNQTMFHTYDKNANGVIEPSEITQIKQSLTSYILPRAQLTKALIKQGDKLERAKFTLQSDEMFIRDTLLIYRYKIKLPLQNANTFSFQVNDNEGFFNFTFSQHKKTFMLNERLWASNTIDNVIIFREQETKGLESKNLDSSQNPNTQNLASDFAKQSQQTFWQNLRSDLWQKIATLNAKILSNIKSYIYDEQGKTSFFSILFLVAISFGYGVFHAAAPGHAKLLTSSYFLSHKSSYSKAFSFALKVGVVHILSAFLLVGLGLFVLKVVVQSLANQANIIITQVSSVIIVLLACILLVRKMRHSSACECKTCNLSKSASSDKSNEPKNQAKRFDFAQWSAIIAAGIVPCPTMIIVLLLCFEAGFFSALLSAICIALGMSAVVFISAIFAHKVRLSATSQTISRALEYFALICMLCLGIFMFANAGVL</sequence>
<evidence type="ECO:0000256" key="8">
    <source>
        <dbReference type="ARBA" id="ARBA00022989"/>
    </source>
</evidence>
<evidence type="ECO:0000256" key="12">
    <source>
        <dbReference type="ARBA" id="ARBA00023285"/>
    </source>
</evidence>
<dbReference type="InterPro" id="IPR002048">
    <property type="entry name" value="EF_hand_dom"/>
</dbReference>
<dbReference type="PATRIC" id="fig|1357400.3.peg.527"/>
<dbReference type="InterPro" id="IPR011541">
    <property type="entry name" value="Ni/Co_transpt_high_affinity"/>
</dbReference>
<dbReference type="PANTHER" id="PTHR40659:SF1">
    <property type="entry name" value="NICKEL_COBALT EFFLUX SYSTEM RCNA"/>
    <property type="match status" value="1"/>
</dbReference>
<feature type="transmembrane region" description="Helical" evidence="13">
    <location>
        <begin position="257"/>
        <end position="281"/>
    </location>
</feature>
<evidence type="ECO:0000256" key="13">
    <source>
        <dbReference type="RuleBase" id="RU362101"/>
    </source>
</evidence>
<feature type="transmembrane region" description="Helical" evidence="13">
    <location>
        <begin position="466"/>
        <end position="485"/>
    </location>
</feature>
<evidence type="ECO:0000256" key="6">
    <source>
        <dbReference type="ARBA" id="ARBA00022596"/>
    </source>
</evidence>
<dbReference type="InterPro" id="IPR051224">
    <property type="entry name" value="NiCoT_RcnA"/>
</dbReference>
<evidence type="ECO:0000256" key="11">
    <source>
        <dbReference type="ARBA" id="ARBA00023136"/>
    </source>
</evidence>
<dbReference type="RefSeq" id="WP_023927063.1">
    <property type="nucleotide sequence ID" value="NZ_KI669454.1"/>
</dbReference>
<dbReference type="GO" id="GO:0015099">
    <property type="term" value="F:nickel cation transmembrane transporter activity"/>
    <property type="evidence" value="ECO:0007669"/>
    <property type="project" value="UniProtKB-UniRule"/>
</dbReference>
<comment type="subcellular location">
    <subcellularLocation>
        <location evidence="2 13">Cell membrane</location>
        <topology evidence="2 13">Multi-pass membrane protein</topology>
    </subcellularLocation>
</comment>
<dbReference type="InterPro" id="IPR018247">
    <property type="entry name" value="EF_Hand_1_Ca_BS"/>
</dbReference>
<dbReference type="eggNOG" id="COG2215">
    <property type="taxonomic scope" value="Bacteria"/>
</dbReference>
<organism evidence="16 17">
    <name type="scientific">Helicobacter macacae MIT 99-5501</name>
    <dbReference type="NCBI Taxonomy" id="1357400"/>
    <lineage>
        <taxon>Bacteria</taxon>
        <taxon>Pseudomonadati</taxon>
        <taxon>Campylobacterota</taxon>
        <taxon>Epsilonproteobacteria</taxon>
        <taxon>Campylobacterales</taxon>
        <taxon>Helicobacteraceae</taxon>
        <taxon>Helicobacter</taxon>
    </lineage>
</organism>
<comment type="caution">
    <text evidence="16">The sequence shown here is derived from an EMBL/GenBank/DDBJ whole genome shotgun (WGS) entry which is preliminary data.</text>
</comment>
<dbReference type="PANTHER" id="PTHR40659">
    <property type="entry name" value="NICKEL/COBALT EFFLUX SYSTEM RCNA"/>
    <property type="match status" value="1"/>
</dbReference>
<keyword evidence="8 13" id="KW-1133">Transmembrane helix</keyword>
<keyword evidence="3" id="KW-0171">Cobalt transport</keyword>
<proteinExistence type="inferred from homology"/>
<dbReference type="AlphaFoldDB" id="V8CCB9"/>
<reference evidence="16 17" key="1">
    <citation type="journal article" date="2014" name="Genome Announc.">
        <title>Draft genome sequences of six enterohepatic helicobacter species isolated from humans and one from rhesus macaques.</title>
        <authorList>
            <person name="Shen Z."/>
            <person name="Sheh A."/>
            <person name="Young S.K."/>
            <person name="Abouelliel A."/>
            <person name="Ward D.V."/>
            <person name="Earl A.M."/>
            <person name="Fox J.G."/>
        </authorList>
    </citation>
    <scope>NUCLEOTIDE SEQUENCE [LARGE SCALE GENOMIC DNA]</scope>
    <source>
        <strain evidence="16 17">MIT 99-5501</strain>
    </source>
</reference>
<feature type="transmembrane region" description="Helical" evidence="13">
    <location>
        <begin position="394"/>
        <end position="417"/>
    </location>
</feature>
<dbReference type="GO" id="GO:0032025">
    <property type="term" value="P:response to cobalt ion"/>
    <property type="evidence" value="ECO:0007669"/>
    <property type="project" value="TreeGrafter"/>
</dbReference>
<gene>
    <name evidence="16" type="ORF">HMPREF2086_00383</name>
</gene>
<feature type="domain" description="EF-hand" evidence="15">
    <location>
        <begin position="57"/>
        <end position="92"/>
    </location>
</feature>
<dbReference type="GO" id="GO:0006824">
    <property type="term" value="P:cobalt ion transport"/>
    <property type="evidence" value="ECO:0007669"/>
    <property type="project" value="UniProtKB-KW"/>
</dbReference>
<evidence type="ECO:0000256" key="10">
    <source>
        <dbReference type="ARBA" id="ARBA00023112"/>
    </source>
</evidence>
<evidence type="ECO:0000256" key="5">
    <source>
        <dbReference type="ARBA" id="ARBA00022475"/>
    </source>
</evidence>